<dbReference type="Proteomes" id="UP001230426">
    <property type="component" value="Unassembled WGS sequence"/>
</dbReference>
<evidence type="ECO:0000313" key="2">
    <source>
        <dbReference type="EMBL" id="MDP9864462.1"/>
    </source>
</evidence>
<dbReference type="RefSeq" id="WP_306862331.1">
    <property type="nucleotide sequence ID" value="NZ_JAUSRB010000002.1"/>
</dbReference>
<dbReference type="EMBL" id="JAUSRB010000002">
    <property type="protein sequence ID" value="MDP9864462.1"/>
    <property type="molecule type" value="Genomic_DNA"/>
</dbReference>
<proteinExistence type="predicted"/>
<keyword evidence="3" id="KW-1185">Reference proteome</keyword>
<name>A0ABT9R5E5_9ACTN</name>
<feature type="compositionally biased region" description="Basic and acidic residues" evidence="1">
    <location>
        <begin position="38"/>
        <end position="48"/>
    </location>
</feature>
<evidence type="ECO:0000313" key="3">
    <source>
        <dbReference type="Proteomes" id="UP001230426"/>
    </source>
</evidence>
<organism evidence="2 3">
    <name type="scientific">Streptosporangium brasiliense</name>
    <dbReference type="NCBI Taxonomy" id="47480"/>
    <lineage>
        <taxon>Bacteria</taxon>
        <taxon>Bacillati</taxon>
        <taxon>Actinomycetota</taxon>
        <taxon>Actinomycetes</taxon>
        <taxon>Streptosporangiales</taxon>
        <taxon>Streptosporangiaceae</taxon>
        <taxon>Streptosporangium</taxon>
    </lineage>
</organism>
<gene>
    <name evidence="2" type="ORF">J2S55_003728</name>
</gene>
<comment type="caution">
    <text evidence="2">The sequence shown here is derived from an EMBL/GenBank/DDBJ whole genome shotgun (WGS) entry which is preliminary data.</text>
</comment>
<accession>A0ABT9R5E5</accession>
<feature type="region of interest" description="Disordered" evidence="1">
    <location>
        <begin position="37"/>
        <end position="73"/>
    </location>
</feature>
<reference evidence="2 3" key="1">
    <citation type="submission" date="2023-07" db="EMBL/GenBank/DDBJ databases">
        <title>Sequencing the genomes of 1000 actinobacteria strains.</title>
        <authorList>
            <person name="Klenk H.-P."/>
        </authorList>
    </citation>
    <scope>NUCLEOTIDE SEQUENCE [LARGE SCALE GENOMIC DNA]</scope>
    <source>
        <strain evidence="2 3">DSM 44109</strain>
    </source>
</reference>
<sequence>MTGSRSVSVLSGDAVHPGALREAVVGVQGSSVTVTLPDGDRFEVRPAADPDAPLIRPPTPDGDAASRPGTKIG</sequence>
<protein>
    <submittedName>
        <fullName evidence="2">Uncharacterized protein</fullName>
    </submittedName>
</protein>
<evidence type="ECO:0000256" key="1">
    <source>
        <dbReference type="SAM" id="MobiDB-lite"/>
    </source>
</evidence>